<dbReference type="EMBL" id="LAZR01014737">
    <property type="protein sequence ID" value="KKM16154.1"/>
    <property type="molecule type" value="Genomic_DNA"/>
</dbReference>
<proteinExistence type="predicted"/>
<dbReference type="Gene3D" id="3.40.190.10">
    <property type="entry name" value="Periplasmic binding protein-like II"/>
    <property type="match status" value="1"/>
</dbReference>
<evidence type="ECO:0008006" key="2">
    <source>
        <dbReference type="Google" id="ProtNLM"/>
    </source>
</evidence>
<reference evidence="1" key="1">
    <citation type="journal article" date="2015" name="Nature">
        <title>Complex archaea that bridge the gap between prokaryotes and eukaryotes.</title>
        <authorList>
            <person name="Spang A."/>
            <person name="Saw J.H."/>
            <person name="Jorgensen S.L."/>
            <person name="Zaremba-Niedzwiedzka K."/>
            <person name="Martijn J."/>
            <person name="Lind A.E."/>
            <person name="van Eijk R."/>
            <person name="Schleper C."/>
            <person name="Guy L."/>
            <person name="Ettema T.J."/>
        </authorList>
    </citation>
    <scope>NUCLEOTIDE SEQUENCE</scope>
</reference>
<dbReference type="SUPFAM" id="SSF53850">
    <property type="entry name" value="Periplasmic binding protein-like II"/>
    <property type="match status" value="1"/>
</dbReference>
<comment type="caution">
    <text evidence="1">The sequence shown here is derived from an EMBL/GenBank/DDBJ whole genome shotgun (WGS) entry which is preliminary data.</text>
</comment>
<organism evidence="1">
    <name type="scientific">marine sediment metagenome</name>
    <dbReference type="NCBI Taxonomy" id="412755"/>
    <lineage>
        <taxon>unclassified sequences</taxon>
        <taxon>metagenomes</taxon>
        <taxon>ecological metagenomes</taxon>
    </lineage>
</organism>
<name>A0A0F9I910_9ZZZZ</name>
<evidence type="ECO:0000313" key="1">
    <source>
        <dbReference type="EMBL" id="KKM16154.1"/>
    </source>
</evidence>
<protein>
    <recommendedName>
        <fullName evidence="2">Extracellular solute-binding protein</fullName>
    </recommendedName>
</protein>
<gene>
    <name evidence="1" type="ORF">LCGC14_1688680</name>
</gene>
<dbReference type="AlphaFoldDB" id="A0A0F9I910"/>
<accession>A0A0F9I910</accession>
<feature type="non-terminal residue" evidence="1">
    <location>
        <position position="1"/>
    </location>
</feature>
<sequence>SYTEAANAFLDMIQMQGARDKMLDPVADVWNFNIPEAKKAMETFKWFVDNKVYDPTSGDPFTSFPNKLGAMLLIGPWNVGASMTNFPELEVGYLIMPPFPTASSKLVLGSIVSYGSLFISKRVEGDVEKAALTFIKEIMTNPVGLYDIPFYTDPPYWVGAVCNKKYIEILQGRSAGEMNEFTQTALTATNDGLPAINTLDTRVTEPILIRQIIHPEMTSVFLGKKSIDEMMEYLTDYLTKQEKEMAD</sequence>